<dbReference type="EMBL" id="KZ824537">
    <property type="protein sequence ID" value="RAK93328.1"/>
    <property type="molecule type" value="Genomic_DNA"/>
</dbReference>
<dbReference type="Proteomes" id="UP000249748">
    <property type="component" value="Unassembled WGS sequence"/>
</dbReference>
<keyword evidence="2" id="KW-1185">Reference proteome</keyword>
<name>A0ACD1IUK0_9EURO</name>
<sequence length="233" mass="26484">MDTLLYPTLLHDLHPHLDMSHWPTLDHHLYPFYPTTTTTITIPLPPQTTHNDPILTRRLRLKESGITFEYYKKLFYTPLDNLILITIGFSLDTLLTNMPECDTLAHTPINRHHPHCIFAILRSAKQHLAHALRTGSFANKAINRTKYHVLCKVAARGDTAQEIFGNLLGDLDKVVLELEGGVREVRFFPYRRDGDGGRLEIFFYEPGEPIVGWRSRGLRVWEEGGSGEGSGCG</sequence>
<gene>
    <name evidence="1" type="ORF">BO79DRAFT_137115</name>
</gene>
<protein>
    <submittedName>
        <fullName evidence="1">Uncharacterized protein</fullName>
    </submittedName>
</protein>
<evidence type="ECO:0000313" key="2">
    <source>
        <dbReference type="Proteomes" id="UP000249748"/>
    </source>
</evidence>
<proteinExistence type="predicted"/>
<organism evidence="1 2">
    <name type="scientific">Aspergillus costaricaensis CBS 115574</name>
    <dbReference type="NCBI Taxonomy" id="1448317"/>
    <lineage>
        <taxon>Eukaryota</taxon>
        <taxon>Fungi</taxon>
        <taxon>Dikarya</taxon>
        <taxon>Ascomycota</taxon>
        <taxon>Pezizomycotina</taxon>
        <taxon>Eurotiomycetes</taxon>
        <taxon>Eurotiomycetidae</taxon>
        <taxon>Eurotiales</taxon>
        <taxon>Aspergillaceae</taxon>
        <taxon>Aspergillus</taxon>
        <taxon>Aspergillus subgen. Circumdati</taxon>
    </lineage>
</organism>
<evidence type="ECO:0000313" key="1">
    <source>
        <dbReference type="EMBL" id="RAK93328.1"/>
    </source>
</evidence>
<reference evidence="1" key="1">
    <citation type="submission" date="2018-02" db="EMBL/GenBank/DDBJ databases">
        <title>The genomes of Aspergillus section Nigri reveals drivers in fungal speciation.</title>
        <authorList>
            <consortium name="DOE Joint Genome Institute"/>
            <person name="Vesth T.C."/>
            <person name="Nybo J."/>
            <person name="Theobald S."/>
            <person name="Brandl J."/>
            <person name="Frisvad J.C."/>
            <person name="Nielsen K.F."/>
            <person name="Lyhne E.K."/>
            <person name="Kogle M.E."/>
            <person name="Kuo A."/>
            <person name="Riley R."/>
            <person name="Clum A."/>
            <person name="Nolan M."/>
            <person name="Lipzen A."/>
            <person name="Salamov A."/>
            <person name="Henrissat B."/>
            <person name="Wiebenga A."/>
            <person name="De vries R.P."/>
            <person name="Grigoriev I.V."/>
            <person name="Mortensen U.H."/>
            <person name="Andersen M.R."/>
            <person name="Baker S.E."/>
        </authorList>
    </citation>
    <scope>NUCLEOTIDE SEQUENCE</scope>
    <source>
        <strain evidence="1">CBS 115574</strain>
    </source>
</reference>
<accession>A0ACD1IUK0</accession>